<proteinExistence type="predicted"/>
<keyword evidence="2" id="KW-1185">Reference proteome</keyword>
<organism evidence="1 2">
    <name type="scientific">Methylobacterium cerastii</name>
    <dbReference type="NCBI Taxonomy" id="932741"/>
    <lineage>
        <taxon>Bacteria</taxon>
        <taxon>Pseudomonadati</taxon>
        <taxon>Pseudomonadota</taxon>
        <taxon>Alphaproteobacteria</taxon>
        <taxon>Hyphomicrobiales</taxon>
        <taxon>Methylobacteriaceae</taxon>
        <taxon>Methylobacterium</taxon>
    </lineage>
</organism>
<reference evidence="1 2" key="1">
    <citation type="journal article" date="2021" name="Front. Microbiol.">
        <title>Comprehensive Comparative Genomics and Phenotyping of Methylobacterium Species.</title>
        <authorList>
            <person name="Alessa O."/>
            <person name="Ogura Y."/>
            <person name="Fujitani Y."/>
            <person name="Takami H."/>
            <person name="Hayashi T."/>
            <person name="Sahin N."/>
            <person name="Tani A."/>
        </authorList>
    </citation>
    <scope>NUCLEOTIDE SEQUENCE [LARGE SCALE GENOMIC DNA]</scope>
    <source>
        <strain evidence="1 2">DSM 23679</strain>
    </source>
</reference>
<evidence type="ECO:0000313" key="2">
    <source>
        <dbReference type="Proteomes" id="UP001055117"/>
    </source>
</evidence>
<evidence type="ECO:0000313" key="1">
    <source>
        <dbReference type="EMBL" id="GJD46884.1"/>
    </source>
</evidence>
<dbReference type="Proteomes" id="UP001055117">
    <property type="component" value="Unassembled WGS sequence"/>
</dbReference>
<sequence>MTLLVAPTFRFDILIAGDLAVARQVCREHCIEARSCVSIEPIDIVYTGGLEAGVRVGLINYPRFPSSLHGLRDEAMALGERLLHALCQNSFSIVGPRGRPRRQSCLIGTSTILNQI</sequence>
<dbReference type="EMBL" id="BPQG01000098">
    <property type="protein sequence ID" value="GJD46884.1"/>
    <property type="molecule type" value="Genomic_DNA"/>
</dbReference>
<name>A0ABQ4QP98_9HYPH</name>
<comment type="caution">
    <text evidence="1">The sequence shown here is derived from an EMBL/GenBank/DDBJ whole genome shotgun (WGS) entry which is preliminary data.</text>
</comment>
<accession>A0ABQ4QP98</accession>
<protein>
    <submittedName>
        <fullName evidence="1">Uncharacterized protein</fullName>
    </submittedName>
</protein>
<dbReference type="RefSeq" id="WP_238273122.1">
    <property type="nucleotide sequence ID" value="NZ_BPQG01000098.1"/>
</dbReference>
<gene>
    <name evidence="1" type="ORF">AFCDBAGC_4769</name>
</gene>